<gene>
    <name evidence="1" type="ORF">GCM10008908_20020</name>
</gene>
<dbReference type="InterPro" id="IPR036593">
    <property type="entry name" value="CPE0013-like_sf"/>
</dbReference>
<dbReference type="InterPro" id="IPR012460">
    <property type="entry name" value="DUF1667"/>
</dbReference>
<proteinExistence type="predicted"/>
<dbReference type="Gene3D" id="3.10.530.10">
    <property type="entry name" value="CPE0013-like"/>
    <property type="match status" value="1"/>
</dbReference>
<evidence type="ECO:0000313" key="2">
    <source>
        <dbReference type="Proteomes" id="UP001501047"/>
    </source>
</evidence>
<dbReference type="SUPFAM" id="SSF160148">
    <property type="entry name" value="CPE0013-like"/>
    <property type="match status" value="1"/>
</dbReference>
<dbReference type="EMBL" id="BAAACI010000006">
    <property type="protein sequence ID" value="GAA0772862.1"/>
    <property type="molecule type" value="Genomic_DNA"/>
</dbReference>
<sequence>MELKKITCIVCPNGCKLTIIEKNEELLVEGNKCKRGIEFGINEIKNPLRSIASTVNTIYKEMPRLPVRTDGLIPKSKIFNVMREISKVVITNHVDINEVIIENVLNTGVNIISTSSLIEILKEEYPNGG</sequence>
<name>A0ABN1KPN1_CLOSU</name>
<dbReference type="Proteomes" id="UP001501047">
    <property type="component" value="Unassembled WGS sequence"/>
</dbReference>
<dbReference type="PANTHER" id="PTHR39450">
    <property type="entry name" value="MOLYBDOPTERIN OXIDOREDUCTASE, 4FE-4S CLUSTER-BINDING SUBUNIT"/>
    <property type="match status" value="1"/>
</dbReference>
<dbReference type="PANTHER" id="PTHR39450:SF1">
    <property type="entry name" value="DUF1667 DOMAIN-CONTAINING PROTEIN"/>
    <property type="match status" value="1"/>
</dbReference>
<protein>
    <submittedName>
        <fullName evidence="1">DUF1667 domain-containing protein</fullName>
    </submittedName>
</protein>
<reference evidence="1 2" key="1">
    <citation type="journal article" date="2019" name="Int. J. Syst. Evol. Microbiol.">
        <title>The Global Catalogue of Microorganisms (GCM) 10K type strain sequencing project: providing services to taxonomists for standard genome sequencing and annotation.</title>
        <authorList>
            <consortium name="The Broad Institute Genomics Platform"/>
            <consortium name="The Broad Institute Genome Sequencing Center for Infectious Disease"/>
            <person name="Wu L."/>
            <person name="Ma J."/>
        </authorList>
    </citation>
    <scope>NUCLEOTIDE SEQUENCE [LARGE SCALE GENOMIC DNA]</scope>
    <source>
        <strain evidence="1 2">JCM 1417</strain>
    </source>
</reference>
<dbReference type="RefSeq" id="WP_343826045.1">
    <property type="nucleotide sequence ID" value="NZ_BAAACI010000006.1"/>
</dbReference>
<organism evidence="1 2">
    <name type="scientific">Clostridium subterminale</name>
    <dbReference type="NCBI Taxonomy" id="1550"/>
    <lineage>
        <taxon>Bacteria</taxon>
        <taxon>Bacillati</taxon>
        <taxon>Bacillota</taxon>
        <taxon>Clostridia</taxon>
        <taxon>Eubacteriales</taxon>
        <taxon>Clostridiaceae</taxon>
        <taxon>Clostridium</taxon>
    </lineage>
</organism>
<dbReference type="Pfam" id="PF07892">
    <property type="entry name" value="DUF1667"/>
    <property type="match status" value="1"/>
</dbReference>
<keyword evidence="2" id="KW-1185">Reference proteome</keyword>
<comment type="caution">
    <text evidence="1">The sequence shown here is derived from an EMBL/GenBank/DDBJ whole genome shotgun (WGS) entry which is preliminary data.</text>
</comment>
<evidence type="ECO:0000313" key="1">
    <source>
        <dbReference type="EMBL" id="GAA0772862.1"/>
    </source>
</evidence>
<accession>A0ABN1KPN1</accession>